<comment type="caution">
    <text evidence="2">The sequence shown here is derived from an EMBL/GenBank/DDBJ whole genome shotgun (WGS) entry which is preliminary data.</text>
</comment>
<protein>
    <submittedName>
        <fullName evidence="2">Uncharacterized protein</fullName>
    </submittedName>
</protein>
<evidence type="ECO:0000313" key="3">
    <source>
        <dbReference type="Proteomes" id="UP000828390"/>
    </source>
</evidence>
<dbReference type="Proteomes" id="UP000828390">
    <property type="component" value="Unassembled WGS sequence"/>
</dbReference>
<evidence type="ECO:0000313" key="2">
    <source>
        <dbReference type="EMBL" id="KAH3735121.1"/>
    </source>
</evidence>
<feature type="compositionally biased region" description="Basic and acidic residues" evidence="1">
    <location>
        <begin position="49"/>
        <end position="61"/>
    </location>
</feature>
<proteinExistence type="predicted"/>
<gene>
    <name evidence="2" type="ORF">DPMN_041583</name>
</gene>
<reference evidence="2" key="2">
    <citation type="submission" date="2020-11" db="EMBL/GenBank/DDBJ databases">
        <authorList>
            <person name="McCartney M.A."/>
            <person name="Auch B."/>
            <person name="Kono T."/>
            <person name="Mallez S."/>
            <person name="Becker A."/>
            <person name="Gohl D.M."/>
            <person name="Silverstein K.A.T."/>
            <person name="Koren S."/>
            <person name="Bechman K.B."/>
            <person name="Herman A."/>
            <person name="Abrahante J.E."/>
            <person name="Garbe J."/>
        </authorList>
    </citation>
    <scope>NUCLEOTIDE SEQUENCE</scope>
    <source>
        <strain evidence="2">Duluth1</strain>
        <tissue evidence="2">Whole animal</tissue>
    </source>
</reference>
<keyword evidence="3" id="KW-1185">Reference proteome</keyword>
<accession>A0A9D4CX34</accession>
<evidence type="ECO:0000256" key="1">
    <source>
        <dbReference type="SAM" id="MobiDB-lite"/>
    </source>
</evidence>
<sequence length="61" mass="7182">MPLISWVAKAVNCNTSPTDSSRSKWDRGQHGENHGKQHYQHQCIHHHERRESRRSDPLQIL</sequence>
<name>A0A9D4CX34_DREPO</name>
<dbReference type="AlphaFoldDB" id="A0A9D4CX34"/>
<organism evidence="2 3">
    <name type="scientific">Dreissena polymorpha</name>
    <name type="common">Zebra mussel</name>
    <name type="synonym">Mytilus polymorpha</name>
    <dbReference type="NCBI Taxonomy" id="45954"/>
    <lineage>
        <taxon>Eukaryota</taxon>
        <taxon>Metazoa</taxon>
        <taxon>Spiralia</taxon>
        <taxon>Lophotrochozoa</taxon>
        <taxon>Mollusca</taxon>
        <taxon>Bivalvia</taxon>
        <taxon>Autobranchia</taxon>
        <taxon>Heteroconchia</taxon>
        <taxon>Euheterodonta</taxon>
        <taxon>Imparidentia</taxon>
        <taxon>Neoheterodontei</taxon>
        <taxon>Myida</taxon>
        <taxon>Dreissenoidea</taxon>
        <taxon>Dreissenidae</taxon>
        <taxon>Dreissena</taxon>
    </lineage>
</organism>
<dbReference type="EMBL" id="JAIWYP010000011">
    <property type="protein sequence ID" value="KAH3735121.1"/>
    <property type="molecule type" value="Genomic_DNA"/>
</dbReference>
<reference evidence="2" key="1">
    <citation type="journal article" date="2019" name="bioRxiv">
        <title>The Genome of the Zebra Mussel, Dreissena polymorpha: A Resource for Invasive Species Research.</title>
        <authorList>
            <person name="McCartney M.A."/>
            <person name="Auch B."/>
            <person name="Kono T."/>
            <person name="Mallez S."/>
            <person name="Zhang Y."/>
            <person name="Obille A."/>
            <person name="Becker A."/>
            <person name="Abrahante J.E."/>
            <person name="Garbe J."/>
            <person name="Badalamenti J.P."/>
            <person name="Herman A."/>
            <person name="Mangelson H."/>
            <person name="Liachko I."/>
            <person name="Sullivan S."/>
            <person name="Sone E.D."/>
            <person name="Koren S."/>
            <person name="Silverstein K.A.T."/>
            <person name="Beckman K.B."/>
            <person name="Gohl D.M."/>
        </authorList>
    </citation>
    <scope>NUCLEOTIDE SEQUENCE</scope>
    <source>
        <strain evidence="2">Duluth1</strain>
        <tissue evidence="2">Whole animal</tissue>
    </source>
</reference>
<feature type="compositionally biased region" description="Basic residues" evidence="1">
    <location>
        <begin position="36"/>
        <end position="48"/>
    </location>
</feature>
<feature type="compositionally biased region" description="Basic and acidic residues" evidence="1">
    <location>
        <begin position="21"/>
        <end position="35"/>
    </location>
</feature>
<feature type="region of interest" description="Disordered" evidence="1">
    <location>
        <begin position="13"/>
        <end position="61"/>
    </location>
</feature>